<evidence type="ECO:0000256" key="8">
    <source>
        <dbReference type="PIRSR" id="PIRSR035805-1"/>
    </source>
</evidence>
<reference evidence="12 13" key="1">
    <citation type="submission" date="2020-11" db="EMBL/GenBank/DDBJ databases">
        <title>Draft genome sequencing of a Lachnospiraceae strain isolated from anoxic soil subjected to BSD treatment.</title>
        <authorList>
            <person name="Uek A."/>
            <person name="Tonouchi A."/>
        </authorList>
    </citation>
    <scope>NUCLEOTIDE SEQUENCE [LARGE SCALE GENOMIC DNA]</scope>
    <source>
        <strain evidence="12 13">TB5</strain>
    </source>
</reference>
<dbReference type="PANTHER" id="PTHR11441">
    <property type="entry name" value="THYMIDINE KINASE"/>
    <property type="match status" value="1"/>
</dbReference>
<evidence type="ECO:0000256" key="4">
    <source>
        <dbReference type="ARBA" id="ARBA00022679"/>
    </source>
</evidence>
<feature type="binding site" evidence="9">
    <location>
        <begin position="165"/>
        <end position="168"/>
    </location>
    <ligand>
        <name>substrate</name>
    </ligand>
</feature>
<comment type="similarity">
    <text evidence="1 11">Belongs to the thymidine kinase family.</text>
</comment>
<dbReference type="EC" id="2.7.1.21" evidence="2 10"/>
<dbReference type="Proteomes" id="UP000595897">
    <property type="component" value="Chromosome"/>
</dbReference>
<keyword evidence="13" id="KW-1185">Reference proteome</keyword>
<dbReference type="Gene3D" id="3.40.50.300">
    <property type="entry name" value="P-loop containing nucleotide triphosphate hydrolases"/>
    <property type="match status" value="1"/>
</dbReference>
<dbReference type="GO" id="GO:0046104">
    <property type="term" value="P:thymidine metabolic process"/>
    <property type="evidence" value="ECO:0007669"/>
    <property type="project" value="TreeGrafter"/>
</dbReference>
<evidence type="ECO:0000256" key="9">
    <source>
        <dbReference type="PIRSR" id="PIRSR035805-2"/>
    </source>
</evidence>
<keyword evidence="7 10" id="KW-0067">ATP-binding</keyword>
<dbReference type="GO" id="GO:0071897">
    <property type="term" value="P:DNA biosynthetic process"/>
    <property type="evidence" value="ECO:0007669"/>
    <property type="project" value="UniProtKB-KW"/>
</dbReference>
<evidence type="ECO:0000256" key="5">
    <source>
        <dbReference type="ARBA" id="ARBA00022741"/>
    </source>
</evidence>
<dbReference type="KEGG" id="ahb:bsdtb5_19730"/>
<dbReference type="PIRSF" id="PIRSF035805">
    <property type="entry name" value="TK_cell"/>
    <property type="match status" value="1"/>
</dbReference>
<evidence type="ECO:0000256" key="11">
    <source>
        <dbReference type="RuleBase" id="RU004165"/>
    </source>
</evidence>
<evidence type="ECO:0000256" key="2">
    <source>
        <dbReference type="ARBA" id="ARBA00012118"/>
    </source>
</evidence>
<protein>
    <recommendedName>
        <fullName evidence="2 10">Thymidine kinase</fullName>
        <ecNumber evidence="2 10">2.7.1.21</ecNumber>
    </recommendedName>
</protein>
<dbReference type="Pfam" id="PF00265">
    <property type="entry name" value="TK"/>
    <property type="match status" value="1"/>
</dbReference>
<dbReference type="Gene3D" id="3.30.60.20">
    <property type="match status" value="1"/>
</dbReference>
<accession>A0A7R7ICF4</accession>
<comment type="catalytic activity">
    <reaction evidence="10">
        <text>thymidine + ATP = dTMP + ADP + H(+)</text>
        <dbReference type="Rhea" id="RHEA:19129"/>
        <dbReference type="ChEBI" id="CHEBI:15378"/>
        <dbReference type="ChEBI" id="CHEBI:17748"/>
        <dbReference type="ChEBI" id="CHEBI:30616"/>
        <dbReference type="ChEBI" id="CHEBI:63528"/>
        <dbReference type="ChEBI" id="CHEBI:456216"/>
        <dbReference type="EC" id="2.7.1.21"/>
    </reaction>
</comment>
<keyword evidence="3 10" id="KW-0237">DNA synthesis</keyword>
<dbReference type="PANTHER" id="PTHR11441:SF0">
    <property type="entry name" value="THYMIDINE KINASE, CYTOSOLIC"/>
    <property type="match status" value="1"/>
</dbReference>
<dbReference type="GO" id="GO:0005829">
    <property type="term" value="C:cytosol"/>
    <property type="evidence" value="ECO:0007669"/>
    <property type="project" value="TreeGrafter"/>
</dbReference>
<dbReference type="InterPro" id="IPR027417">
    <property type="entry name" value="P-loop_NTPase"/>
</dbReference>
<gene>
    <name evidence="12" type="primary">tdk</name>
    <name evidence="12" type="ORF">bsdtb5_19730</name>
</gene>
<keyword evidence="6 10" id="KW-0418">Kinase</keyword>
<evidence type="ECO:0000256" key="3">
    <source>
        <dbReference type="ARBA" id="ARBA00022634"/>
    </source>
</evidence>
<proteinExistence type="inferred from homology"/>
<evidence type="ECO:0000313" key="12">
    <source>
        <dbReference type="EMBL" id="BCN30678.1"/>
    </source>
</evidence>
<dbReference type="InterPro" id="IPR001267">
    <property type="entry name" value="Thymidine_kinase"/>
</dbReference>
<dbReference type="GO" id="GO:0005524">
    <property type="term" value="F:ATP binding"/>
    <property type="evidence" value="ECO:0007669"/>
    <property type="project" value="UniProtKB-KW"/>
</dbReference>
<evidence type="ECO:0000256" key="6">
    <source>
        <dbReference type="ARBA" id="ARBA00022777"/>
    </source>
</evidence>
<dbReference type="RefSeq" id="WP_271715880.1">
    <property type="nucleotide sequence ID" value="NZ_AP024169.1"/>
</dbReference>
<sequence>MKMYYYYGVMGSSKTANALMTKFNFEEHGKKVILMKPSIDDRDGIHTVKSRIGIDADAVLIHPDSSVKAILNDEKDIYLIVVDEAQFLSKDQVNELRDLVDNGISVMCYGLKTDFMGNLFEGSKRLLEVSDTIREIKSMCKCGRKAIINARYADGKIVYSGDSSIDIGGDDKYIALCYQCWRKGII</sequence>
<dbReference type="GO" id="GO:0004797">
    <property type="term" value="F:thymidine kinase activity"/>
    <property type="evidence" value="ECO:0007669"/>
    <property type="project" value="UniProtKB-EC"/>
</dbReference>
<keyword evidence="4 10" id="KW-0808">Transferase</keyword>
<evidence type="ECO:0000256" key="7">
    <source>
        <dbReference type="ARBA" id="ARBA00022840"/>
    </source>
</evidence>
<feature type="binding site" evidence="9">
    <location>
        <position position="173"/>
    </location>
    <ligand>
        <name>substrate</name>
    </ligand>
</feature>
<evidence type="ECO:0000256" key="10">
    <source>
        <dbReference type="RuleBase" id="RU000544"/>
    </source>
</evidence>
<dbReference type="EMBL" id="AP024169">
    <property type="protein sequence ID" value="BCN30678.1"/>
    <property type="molecule type" value="Genomic_DNA"/>
</dbReference>
<dbReference type="AlphaFoldDB" id="A0A7R7ICF4"/>
<keyword evidence="5 10" id="KW-0547">Nucleotide-binding</keyword>
<dbReference type="NCBIfam" id="NF003300">
    <property type="entry name" value="PRK04296.1-5"/>
    <property type="match status" value="1"/>
</dbReference>
<evidence type="ECO:0000313" key="13">
    <source>
        <dbReference type="Proteomes" id="UP000595897"/>
    </source>
</evidence>
<dbReference type="SUPFAM" id="SSF57716">
    <property type="entry name" value="Glucocorticoid receptor-like (DNA-binding domain)"/>
    <property type="match status" value="1"/>
</dbReference>
<name>A0A7R7ICF4_9FIRM</name>
<feature type="active site" description="Proton acceptor" evidence="8">
    <location>
        <position position="84"/>
    </location>
</feature>
<organism evidence="12 13">
    <name type="scientific">Anaeromicropila herbilytica</name>
    <dbReference type="NCBI Taxonomy" id="2785025"/>
    <lineage>
        <taxon>Bacteria</taxon>
        <taxon>Bacillati</taxon>
        <taxon>Bacillota</taxon>
        <taxon>Clostridia</taxon>
        <taxon>Lachnospirales</taxon>
        <taxon>Lachnospiraceae</taxon>
        <taxon>Anaeromicropila</taxon>
    </lineage>
</organism>
<dbReference type="SUPFAM" id="SSF52540">
    <property type="entry name" value="P-loop containing nucleoside triphosphate hydrolases"/>
    <property type="match status" value="1"/>
</dbReference>
<evidence type="ECO:0000256" key="1">
    <source>
        <dbReference type="ARBA" id="ARBA00007587"/>
    </source>
</evidence>